<proteinExistence type="inferred from homology"/>
<gene>
    <name evidence="7" type="ORF">G1H11_02510</name>
</gene>
<protein>
    <submittedName>
        <fullName evidence="7">SsgA family sporulation/cell division regulator</fullName>
    </submittedName>
</protein>
<reference evidence="7 8" key="1">
    <citation type="submission" date="2020-02" db="EMBL/GenBank/DDBJ databases">
        <authorList>
            <person name="Li X.-J."/>
            <person name="Feng X.-M."/>
        </authorList>
    </citation>
    <scope>NUCLEOTIDE SEQUENCE [LARGE SCALE GENOMIC DNA]</scope>
    <source>
        <strain evidence="7 8">CGMCC 4.7225</strain>
    </source>
</reference>
<comment type="similarity">
    <text evidence="2">Belongs to the SsgA family.</text>
</comment>
<dbReference type="InterPro" id="IPR038658">
    <property type="entry name" value="SsgB_sf"/>
</dbReference>
<keyword evidence="5" id="KW-0717">Septation</keyword>
<dbReference type="EMBL" id="JAAGOB010000001">
    <property type="protein sequence ID" value="NED94175.1"/>
    <property type="molecule type" value="Genomic_DNA"/>
</dbReference>
<name>A0A6N9YGX4_9ACTN</name>
<comment type="caution">
    <text evidence="7">The sequence shown here is derived from an EMBL/GenBank/DDBJ whole genome shotgun (WGS) entry which is preliminary data.</text>
</comment>
<accession>A0A6N9YGX4</accession>
<evidence type="ECO:0000256" key="1">
    <source>
        <dbReference type="ARBA" id="ARBA00004431"/>
    </source>
</evidence>
<evidence type="ECO:0000256" key="2">
    <source>
        <dbReference type="ARBA" id="ARBA00009323"/>
    </source>
</evidence>
<sequence>MEHMTVSYPMTLRLLSSQTGSRPLPAQFHYSARDPLAVTVVFDAQSESPVSWVFARDLLAEGLDGRAGIGDISLWPTEDEAGLPALQIRLSSPDGDAYILASASQVEEFLARTWRVVPPGAESALLGIDLALVSLLDGA</sequence>
<dbReference type="Pfam" id="PF04686">
    <property type="entry name" value="SsgA"/>
    <property type="match status" value="1"/>
</dbReference>
<dbReference type="GO" id="GO:0030435">
    <property type="term" value="P:sporulation resulting in formation of a cellular spore"/>
    <property type="evidence" value="ECO:0007669"/>
    <property type="project" value="UniProtKB-KW"/>
</dbReference>
<evidence type="ECO:0000313" key="8">
    <source>
        <dbReference type="Proteomes" id="UP000469185"/>
    </source>
</evidence>
<keyword evidence="4" id="KW-0749">Sporulation</keyword>
<comment type="subcellular location">
    <subcellularLocation>
        <location evidence="1">Cell septum</location>
    </subcellularLocation>
</comment>
<evidence type="ECO:0000256" key="6">
    <source>
        <dbReference type="ARBA" id="ARBA00023306"/>
    </source>
</evidence>
<evidence type="ECO:0000256" key="4">
    <source>
        <dbReference type="ARBA" id="ARBA00022969"/>
    </source>
</evidence>
<dbReference type="AlphaFoldDB" id="A0A6N9YGX4"/>
<dbReference type="GO" id="GO:0000917">
    <property type="term" value="P:division septum assembly"/>
    <property type="evidence" value="ECO:0007669"/>
    <property type="project" value="UniProtKB-KW"/>
</dbReference>
<keyword evidence="8" id="KW-1185">Reference proteome</keyword>
<dbReference type="Gene3D" id="2.30.31.20">
    <property type="entry name" value="Sporulation-specific cell division protein SsgB"/>
    <property type="match status" value="1"/>
</dbReference>
<evidence type="ECO:0000256" key="3">
    <source>
        <dbReference type="ARBA" id="ARBA00022618"/>
    </source>
</evidence>
<organism evidence="7 8">
    <name type="scientific">Phytoactinopolyspora alkaliphila</name>
    <dbReference type="NCBI Taxonomy" id="1783498"/>
    <lineage>
        <taxon>Bacteria</taxon>
        <taxon>Bacillati</taxon>
        <taxon>Actinomycetota</taxon>
        <taxon>Actinomycetes</taxon>
        <taxon>Jiangellales</taxon>
        <taxon>Jiangellaceae</taxon>
        <taxon>Phytoactinopolyspora</taxon>
    </lineage>
</organism>
<dbReference type="Proteomes" id="UP000469185">
    <property type="component" value="Unassembled WGS sequence"/>
</dbReference>
<keyword evidence="6" id="KW-0131">Cell cycle</keyword>
<dbReference type="GO" id="GO:0030428">
    <property type="term" value="C:cell septum"/>
    <property type="evidence" value="ECO:0007669"/>
    <property type="project" value="UniProtKB-SubCell"/>
</dbReference>
<keyword evidence="3 7" id="KW-0132">Cell division</keyword>
<evidence type="ECO:0000256" key="5">
    <source>
        <dbReference type="ARBA" id="ARBA00023210"/>
    </source>
</evidence>
<dbReference type="RefSeq" id="WP_163815656.1">
    <property type="nucleotide sequence ID" value="NZ_JAAGOB010000001.1"/>
</dbReference>
<evidence type="ECO:0000313" key="7">
    <source>
        <dbReference type="EMBL" id="NED94175.1"/>
    </source>
</evidence>
<dbReference type="InterPro" id="IPR006776">
    <property type="entry name" value="SsgB"/>
</dbReference>